<reference evidence="2 3" key="1">
    <citation type="submission" date="2016-10" db="EMBL/GenBank/DDBJ databases">
        <authorList>
            <person name="de Groot N.N."/>
        </authorList>
    </citation>
    <scope>NUCLEOTIDE SEQUENCE [LARGE SCALE GENOMIC DNA]</scope>
    <source>
        <strain evidence="2 3">Vu-144</strain>
    </source>
</reference>
<dbReference type="Proteomes" id="UP000199041">
    <property type="component" value="Unassembled WGS sequence"/>
</dbReference>
<feature type="signal peptide" evidence="1">
    <location>
        <begin position="1"/>
        <end position="20"/>
    </location>
</feature>
<keyword evidence="3" id="KW-1185">Reference proteome</keyword>
<feature type="chain" id="PRO_5011456555" evidence="1">
    <location>
        <begin position="21"/>
        <end position="180"/>
    </location>
</feature>
<protein>
    <submittedName>
        <fullName evidence="2">Uncharacterized protein</fullName>
    </submittedName>
</protein>
<dbReference type="EMBL" id="FNQY01000016">
    <property type="protein sequence ID" value="SEA38214.1"/>
    <property type="molecule type" value="Genomic_DNA"/>
</dbReference>
<accession>A0A1H4AR68</accession>
<dbReference type="RefSeq" id="WP_091399353.1">
    <property type="nucleotide sequence ID" value="NZ_FNQY01000016.1"/>
</dbReference>
<organism evidence="2 3">
    <name type="scientific">Arachidicoccus rhizosphaerae</name>
    <dbReference type="NCBI Taxonomy" id="551991"/>
    <lineage>
        <taxon>Bacteria</taxon>
        <taxon>Pseudomonadati</taxon>
        <taxon>Bacteroidota</taxon>
        <taxon>Chitinophagia</taxon>
        <taxon>Chitinophagales</taxon>
        <taxon>Chitinophagaceae</taxon>
        <taxon>Arachidicoccus</taxon>
    </lineage>
</organism>
<gene>
    <name evidence="2" type="ORF">SAMN05192529_11619</name>
</gene>
<dbReference type="OrthoDB" id="673798at2"/>
<dbReference type="AlphaFoldDB" id="A0A1H4AR68"/>
<proteinExistence type="predicted"/>
<keyword evidence="1" id="KW-0732">Signal</keyword>
<evidence type="ECO:0000256" key="1">
    <source>
        <dbReference type="SAM" id="SignalP"/>
    </source>
</evidence>
<dbReference type="PROSITE" id="PS51257">
    <property type="entry name" value="PROKAR_LIPOPROTEIN"/>
    <property type="match status" value="1"/>
</dbReference>
<evidence type="ECO:0000313" key="3">
    <source>
        <dbReference type="Proteomes" id="UP000199041"/>
    </source>
</evidence>
<sequence>MKPLLSTLLILLLACGFSAAQTYQKEDATLNIFTINDTLKYFEFYTPEFLHTNVEVGILSKSSINTYDLKYTDGPFFSTFELLFKDSNLRVLNIENEGWIALDLKGSFFLRGNQPQQISHFNLNHSIFYSAKKKDLIKAYEFPCLKQNPSKFLLIREAKLKKNGVLVYTINISPSKTRLG</sequence>
<name>A0A1H4AR68_9BACT</name>
<evidence type="ECO:0000313" key="2">
    <source>
        <dbReference type="EMBL" id="SEA38214.1"/>
    </source>
</evidence>